<dbReference type="Proteomes" id="UP000398217">
    <property type="component" value="Unassembled WGS sequence"/>
</dbReference>
<feature type="transmembrane region" description="Helical" evidence="1">
    <location>
        <begin position="20"/>
        <end position="44"/>
    </location>
</feature>
<dbReference type="EMBL" id="BLBC01000007">
    <property type="protein sequence ID" value="GET46033.1"/>
    <property type="molecule type" value="Genomic_DNA"/>
</dbReference>
<organism evidence="2 3">
    <name type="scientific">Capnocytophaga felis</name>
    <dbReference type="NCBI Taxonomy" id="2267611"/>
    <lineage>
        <taxon>Bacteria</taxon>
        <taxon>Pseudomonadati</taxon>
        <taxon>Bacteroidota</taxon>
        <taxon>Flavobacteriia</taxon>
        <taxon>Flavobacteriales</taxon>
        <taxon>Flavobacteriaceae</taxon>
        <taxon>Capnocytophaga</taxon>
    </lineage>
</organism>
<keyword evidence="1" id="KW-0472">Membrane</keyword>
<evidence type="ECO:0000256" key="1">
    <source>
        <dbReference type="SAM" id="Phobius"/>
    </source>
</evidence>
<evidence type="ECO:0008006" key="4">
    <source>
        <dbReference type="Google" id="ProtNLM"/>
    </source>
</evidence>
<keyword evidence="3" id="KW-1185">Reference proteome</keyword>
<accession>A0A5M4B8U1</accession>
<keyword evidence="1" id="KW-1133">Transmembrane helix</keyword>
<evidence type="ECO:0000313" key="2">
    <source>
        <dbReference type="EMBL" id="GET46033.1"/>
    </source>
</evidence>
<keyword evidence="1" id="KW-0812">Transmembrane</keyword>
<proteinExistence type="predicted"/>
<name>A0A5M4B8U1_9FLAO</name>
<protein>
    <recommendedName>
        <fullName evidence="4">Beta-carotene 15,15'-monooxygenase</fullName>
    </recommendedName>
</protein>
<evidence type="ECO:0000313" key="3">
    <source>
        <dbReference type="Proteomes" id="UP000398217"/>
    </source>
</evidence>
<dbReference type="OrthoDB" id="1151499at2"/>
<feature type="transmembrane region" description="Helical" evidence="1">
    <location>
        <begin position="75"/>
        <end position="94"/>
    </location>
</feature>
<comment type="caution">
    <text evidence="2">The sequence shown here is derived from an EMBL/GenBank/DDBJ whole genome shotgun (WGS) entry which is preliminary data.</text>
</comment>
<sequence length="239" mass="27035">MLLLDILKNAFKTYRNSFIINILGSTSVISIILGIYMLIFPVLFGVSQEHLMKSVIENPQVIQEIILTPQFQIKFNLFILLIQCIIAPMSAGFYKVFDMKDRGEEASYKVLFSYYNSTFTTRILGFVVGLMAVKLFIEFLLMKLGLASVNFSVSVILSLLFTLTIPIIIFENQSLKVSMKQSSARVAPQMFTTLIVLFVGVILGFSGVLFFGFGIALTLPIFYAINYSLYQHINQRINK</sequence>
<reference evidence="3" key="1">
    <citation type="journal article" date="2020" name="Int. J. Syst. Evol. Microbiol.">
        <title>Capnocytophaga felis sp. nov. isolated from the feline oral cavity.</title>
        <authorList>
            <person name="Suzuki M."/>
            <person name="Umeda K."/>
            <person name="Kimura M."/>
            <person name="Imaoka K."/>
            <person name="Morikawa S."/>
            <person name="Maeda K."/>
        </authorList>
    </citation>
    <scope>NUCLEOTIDE SEQUENCE [LARGE SCALE GENOMIC DNA]</scope>
    <source>
        <strain evidence="3">KC07070</strain>
    </source>
</reference>
<dbReference type="AlphaFoldDB" id="A0A5M4B8U1"/>
<gene>
    <name evidence="2" type="ORF">RCZ01_13350</name>
</gene>
<feature type="transmembrane region" description="Helical" evidence="1">
    <location>
        <begin position="190"/>
        <end position="223"/>
    </location>
</feature>
<feature type="transmembrane region" description="Helical" evidence="1">
    <location>
        <begin position="114"/>
        <end position="137"/>
    </location>
</feature>
<feature type="transmembrane region" description="Helical" evidence="1">
    <location>
        <begin position="149"/>
        <end position="170"/>
    </location>
</feature>
<dbReference type="RefSeq" id="WP_155284663.1">
    <property type="nucleotide sequence ID" value="NZ_BLBC01000007.1"/>
</dbReference>